<dbReference type="InterPro" id="IPR019460">
    <property type="entry name" value="Atg11_C"/>
</dbReference>
<dbReference type="PROSITE" id="PS00299">
    <property type="entry name" value="UBIQUITIN_1"/>
    <property type="match status" value="1"/>
</dbReference>
<dbReference type="GO" id="GO:0034727">
    <property type="term" value="P:piecemeal microautophagy of the nucleus"/>
    <property type="evidence" value="ECO:0007669"/>
    <property type="project" value="TreeGrafter"/>
</dbReference>
<dbReference type="GO" id="GO:0000045">
    <property type="term" value="P:autophagosome assembly"/>
    <property type="evidence" value="ECO:0007669"/>
    <property type="project" value="InterPro"/>
</dbReference>
<dbReference type="GO" id="GO:1990316">
    <property type="term" value="C:Atg1/ULK1 kinase complex"/>
    <property type="evidence" value="ECO:0007669"/>
    <property type="project" value="TreeGrafter"/>
</dbReference>
<feature type="compositionally biased region" description="Basic and acidic residues" evidence="6">
    <location>
        <begin position="593"/>
        <end position="605"/>
    </location>
</feature>
<dbReference type="PANTHER" id="PTHR13222:SF1">
    <property type="entry name" value="RB1-INDUCIBLE COILED-COIL PROTEIN 1"/>
    <property type="match status" value="1"/>
</dbReference>
<dbReference type="Proteomes" id="UP001372834">
    <property type="component" value="Unassembled WGS sequence"/>
</dbReference>
<keyword evidence="4 5" id="KW-0175">Coiled coil</keyword>
<proteinExistence type="predicted"/>
<accession>A0AAN8NNG6</accession>
<dbReference type="InterPro" id="IPR040040">
    <property type="entry name" value="ATG11"/>
</dbReference>
<sequence>MMTFEMSLALESVGQLKEAIDKNCKIPVDKQVLLVSGGECLDPCAKVCSYSAGTDTNPIFLFSKCTLENAKPPAPSIDYGSDSDTKELVDNSLSMPATYNTVAKRAQIAQQFCELAKEHTMVCHDLVHDQHLQQQGWAAAVANLEDITAVFKTKCEMFEQSYRQYLEDREENLKMLQSFSSDLQVLAKIPILDPLIGNALSFSTAEGVKKCEEAGDPTGGRVHSETQSKSSDKDDTSETGAMTLLKWISTADNQSSLEQVAEQARRGLEQFDETVLEALIKEVETTIETADKCEMKEIKGLEERLFGLEQLKVETKKIVQEQTDLAQALQQNQTRASSLNDPSILPDLCASHRKQLLVMLNNQHMLRDIRRRCSKAKEELSINLYHRLGWVMYVENLIVDVSNKLMIYHENLKRLRKYLEITRQVQRTPQVYVAAVSEVVRRRTFSQAFLTWASDLSCRLLAVYNEEYEKRKDFQSQFEGHFLQSLFPGFEDNPPTFATQAPGPFDVTLPQLTNKDIETLQAHLPEVPMSLSATQLSSIAQLFLTGSMTEKEPPNVKENDPVEEKLVVAVKEVGLDSKLDKTLLQPPEAEIQEEGKKMLQAREDKDFESETDTEEFEKVCQSPTDGKTSTGPKSEESCPTRSEVEALKLHLCEAGKLASETATYLKTELVEIKSQSLTDREGILNLVKDIQARVTRLMQRYSEEVEEFQKNLEEVMQSRDAEIESLKKVVEERESQLGEVSEDVKQISCTLEETIKVKEQLNETLLASQRLCEELQGKLTETTEEKVRVVERMTENLNKKEEECEQLLSKVKEEARQLFEEERNKLTDDHRVKMEEIKTALVQSELDAEMDKEKTVTELQEKHAAELSDKLEELRQEMKEEADRERQKAVEEVTEGLTLKYKAEMESLRCRFKLMSATSMEKSPSDSSLEKIEKADMAELVNQETIVAQIKEMAEMEKQKEVAAAVEAEREKMKRLEEELRLEKQRFQEEKRMMLEEAANKAMAERNTQVQMLLAKVESLTTECQRHRNTIKFLTDGEQMRSGSSPGAGTVDPLLAKIEVLEKEKMLLASELDKRKARQVDDMSASFAVLPVTDIPNKFMTASLESGLKIDSNGRMKRVQQGMISITSCSVGDPVLVVWNVEHANYTILQETPTLYFLHSDSLDVLGLRPSSDGSPKRMYCPAEVVEKEYCHAKKEENRYKVPKGTKFYRVKVRPVIYSRDAMIRSSHHHRQHQQQQQADATEAQRSVDVAKSCGVQLGEAADPSGTAASGENPVKPETEDGEAPSAAR</sequence>
<feature type="compositionally biased region" description="Acidic residues" evidence="6">
    <location>
        <begin position="606"/>
        <end position="615"/>
    </location>
</feature>
<evidence type="ECO:0000256" key="6">
    <source>
        <dbReference type="SAM" id="MobiDB-lite"/>
    </source>
</evidence>
<dbReference type="GO" id="GO:0034045">
    <property type="term" value="C:phagophore assembly site membrane"/>
    <property type="evidence" value="ECO:0007669"/>
    <property type="project" value="TreeGrafter"/>
</dbReference>
<protein>
    <recommendedName>
        <fullName evidence="11">RB1-inducible coiled-coil protein 1</fullName>
    </recommendedName>
</protein>
<evidence type="ECO:0000259" key="7">
    <source>
        <dbReference type="Pfam" id="PF04108"/>
    </source>
</evidence>
<feature type="compositionally biased region" description="Basic and acidic residues" evidence="6">
    <location>
        <begin position="222"/>
        <end position="236"/>
    </location>
</feature>
<feature type="region of interest" description="Disordered" evidence="6">
    <location>
        <begin position="211"/>
        <end position="237"/>
    </location>
</feature>
<dbReference type="Pfam" id="PF10377">
    <property type="entry name" value="ATG11"/>
    <property type="match status" value="1"/>
</dbReference>
<reference evidence="9 10" key="1">
    <citation type="submission" date="2023-10" db="EMBL/GenBank/DDBJ databases">
        <title>Genomes of two closely related lineages of the louse Polyplax serrata with different host specificities.</title>
        <authorList>
            <person name="Martinu J."/>
            <person name="Tarabai H."/>
            <person name="Stefka J."/>
            <person name="Hypsa V."/>
        </authorList>
    </citation>
    <scope>NUCLEOTIDE SEQUENCE [LARGE SCALE GENOMIC DNA]</scope>
    <source>
        <strain evidence="9">HR10_N</strain>
    </source>
</reference>
<dbReference type="GO" id="GO:0061723">
    <property type="term" value="P:glycophagy"/>
    <property type="evidence" value="ECO:0007669"/>
    <property type="project" value="TreeGrafter"/>
</dbReference>
<dbReference type="PANTHER" id="PTHR13222">
    <property type="entry name" value="RB1-INDUCIBLE COILED-COIL"/>
    <property type="match status" value="1"/>
</dbReference>
<gene>
    <name evidence="9" type="ORF">RUM43_008887</name>
</gene>
<evidence type="ECO:0000256" key="4">
    <source>
        <dbReference type="ARBA" id="ARBA00023054"/>
    </source>
</evidence>
<feature type="region of interest" description="Disordered" evidence="6">
    <location>
        <begin position="579"/>
        <end position="641"/>
    </location>
</feature>
<feature type="coiled-coil region" evidence="5">
    <location>
        <begin position="951"/>
        <end position="1030"/>
    </location>
</feature>
<dbReference type="EMBL" id="JAWJWE010000038">
    <property type="protein sequence ID" value="KAK6623035.1"/>
    <property type="molecule type" value="Genomic_DNA"/>
</dbReference>
<dbReference type="GO" id="GO:0000422">
    <property type="term" value="P:autophagy of mitochondrion"/>
    <property type="evidence" value="ECO:0007669"/>
    <property type="project" value="TreeGrafter"/>
</dbReference>
<feature type="coiled-coil region" evidence="5">
    <location>
        <begin position="857"/>
        <end position="895"/>
    </location>
</feature>
<dbReference type="Gene3D" id="3.10.20.90">
    <property type="entry name" value="Phosphatidylinositol 3-kinase Catalytic Subunit, Chain A, domain 1"/>
    <property type="match status" value="1"/>
</dbReference>
<organism evidence="9 10">
    <name type="scientific">Polyplax serrata</name>
    <name type="common">Common mouse louse</name>
    <dbReference type="NCBI Taxonomy" id="468196"/>
    <lineage>
        <taxon>Eukaryota</taxon>
        <taxon>Metazoa</taxon>
        <taxon>Ecdysozoa</taxon>
        <taxon>Arthropoda</taxon>
        <taxon>Hexapoda</taxon>
        <taxon>Insecta</taxon>
        <taxon>Pterygota</taxon>
        <taxon>Neoptera</taxon>
        <taxon>Paraneoptera</taxon>
        <taxon>Psocodea</taxon>
        <taxon>Troctomorpha</taxon>
        <taxon>Phthiraptera</taxon>
        <taxon>Anoplura</taxon>
        <taxon>Polyplacidae</taxon>
        <taxon>Polyplax</taxon>
    </lineage>
</organism>
<dbReference type="InterPro" id="IPR045326">
    <property type="entry name" value="ATG17-like_dom"/>
</dbReference>
<feature type="region of interest" description="Disordered" evidence="6">
    <location>
        <begin position="1225"/>
        <end position="1289"/>
    </location>
</feature>
<feature type="compositionally biased region" description="Polar residues" evidence="6">
    <location>
        <begin position="621"/>
        <end position="632"/>
    </location>
</feature>
<name>A0AAN8NNG6_POLSC</name>
<keyword evidence="3" id="KW-0072">Autophagy</keyword>
<evidence type="ECO:0000256" key="3">
    <source>
        <dbReference type="ARBA" id="ARBA00023006"/>
    </source>
</evidence>
<keyword evidence="2" id="KW-0653">Protein transport</keyword>
<dbReference type="GO" id="GO:0060090">
    <property type="term" value="F:molecular adaptor activity"/>
    <property type="evidence" value="ECO:0007669"/>
    <property type="project" value="TreeGrafter"/>
</dbReference>
<dbReference type="Pfam" id="PF04108">
    <property type="entry name" value="ATG17_like"/>
    <property type="match status" value="1"/>
</dbReference>
<dbReference type="CDD" id="cd17060">
    <property type="entry name" value="Ubl_RB1CC1"/>
    <property type="match status" value="1"/>
</dbReference>
<dbReference type="GO" id="GO:0019901">
    <property type="term" value="F:protein kinase binding"/>
    <property type="evidence" value="ECO:0007669"/>
    <property type="project" value="TreeGrafter"/>
</dbReference>
<keyword evidence="1" id="KW-0813">Transport</keyword>
<evidence type="ECO:0000256" key="1">
    <source>
        <dbReference type="ARBA" id="ARBA00022448"/>
    </source>
</evidence>
<evidence type="ECO:0000313" key="10">
    <source>
        <dbReference type="Proteomes" id="UP001372834"/>
    </source>
</evidence>
<feature type="domain" description="Autophagy protein ATG17-like" evidence="7">
    <location>
        <begin position="109"/>
        <end position="483"/>
    </location>
</feature>
<evidence type="ECO:0000259" key="8">
    <source>
        <dbReference type="Pfam" id="PF10377"/>
    </source>
</evidence>
<evidence type="ECO:0000313" key="9">
    <source>
        <dbReference type="EMBL" id="KAK6623035.1"/>
    </source>
</evidence>
<dbReference type="GO" id="GO:0015031">
    <property type="term" value="P:protein transport"/>
    <property type="evidence" value="ECO:0007669"/>
    <property type="project" value="UniProtKB-KW"/>
</dbReference>
<dbReference type="GO" id="GO:0061709">
    <property type="term" value="P:reticulophagy"/>
    <property type="evidence" value="ECO:0007669"/>
    <property type="project" value="TreeGrafter"/>
</dbReference>
<evidence type="ECO:0008006" key="11">
    <source>
        <dbReference type="Google" id="ProtNLM"/>
    </source>
</evidence>
<evidence type="ECO:0000256" key="5">
    <source>
        <dbReference type="SAM" id="Coils"/>
    </source>
</evidence>
<feature type="coiled-coil region" evidence="5">
    <location>
        <begin position="687"/>
        <end position="824"/>
    </location>
</feature>
<feature type="domain" description="Autophagy-related protein 11 C-terminal" evidence="8">
    <location>
        <begin position="1111"/>
        <end position="1214"/>
    </location>
</feature>
<dbReference type="InterPro" id="IPR019954">
    <property type="entry name" value="Ubiquitin_CS"/>
</dbReference>
<evidence type="ECO:0000256" key="2">
    <source>
        <dbReference type="ARBA" id="ARBA00022927"/>
    </source>
</evidence>
<comment type="caution">
    <text evidence="9">The sequence shown here is derived from an EMBL/GenBank/DDBJ whole genome shotgun (WGS) entry which is preliminary data.</text>
</comment>
<dbReference type="GO" id="GO:0034517">
    <property type="term" value="P:ribophagy"/>
    <property type="evidence" value="ECO:0007669"/>
    <property type="project" value="TreeGrafter"/>
</dbReference>